<evidence type="ECO:0008006" key="3">
    <source>
        <dbReference type="Google" id="ProtNLM"/>
    </source>
</evidence>
<organism evidence="1 2">
    <name type="scientific">Belliella filtrata</name>
    <dbReference type="NCBI Taxonomy" id="2923435"/>
    <lineage>
        <taxon>Bacteria</taxon>
        <taxon>Pseudomonadati</taxon>
        <taxon>Bacteroidota</taxon>
        <taxon>Cytophagia</taxon>
        <taxon>Cytophagales</taxon>
        <taxon>Cyclobacteriaceae</taxon>
        <taxon>Belliella</taxon>
    </lineage>
</organism>
<gene>
    <name evidence="1" type="ORF">MM239_17020</name>
</gene>
<dbReference type="EMBL" id="JAKZGP010000059">
    <property type="protein sequence ID" value="MCH7411109.1"/>
    <property type="molecule type" value="Genomic_DNA"/>
</dbReference>
<protein>
    <recommendedName>
        <fullName evidence="3">Immunity protein 43</fullName>
    </recommendedName>
</protein>
<evidence type="ECO:0000313" key="1">
    <source>
        <dbReference type="EMBL" id="MCH7411109.1"/>
    </source>
</evidence>
<sequence length="267" mass="32207">MIANFWIVKYNFIPSPEVGYFYFTEKRNIPQKEGDFVFVLERLMGEWHFTSLFKIMEIKKNEDKTELESLIIFTKREIFEPKPLENFKFSLANIKNYVNPIIHFRSWKKITADEGKMILFSNINEIRSLIGFTFYNMHQDHRKCFLYFLGIFDFNQSYYVYNTFEVLSKLNEYITHQILNPSYQFLESLKLFKEMFGEENYIKLSFAAKDERSNPSIASDQEKIIKQYLPELEKNFGTNFKFRNEELIFSEEYIKKIKKNPLVLKVN</sequence>
<evidence type="ECO:0000313" key="2">
    <source>
        <dbReference type="Proteomes" id="UP001165489"/>
    </source>
</evidence>
<accession>A0ABS9V3Z8</accession>
<proteinExistence type="predicted"/>
<reference evidence="1" key="1">
    <citation type="submission" date="2022-03" db="EMBL/GenBank/DDBJ databases">
        <title>De novo assembled genomes of Belliella spp. (Cyclobacteriaceae) strains.</title>
        <authorList>
            <person name="Szabo A."/>
            <person name="Korponai K."/>
            <person name="Felfoldi T."/>
        </authorList>
    </citation>
    <scope>NUCLEOTIDE SEQUENCE</scope>
    <source>
        <strain evidence="1">DSM 111904</strain>
    </source>
</reference>
<dbReference type="Proteomes" id="UP001165489">
    <property type="component" value="Unassembled WGS sequence"/>
</dbReference>
<name>A0ABS9V3Z8_9BACT</name>
<keyword evidence="2" id="KW-1185">Reference proteome</keyword>
<dbReference type="RefSeq" id="WP_241349462.1">
    <property type="nucleotide sequence ID" value="NZ_JAKZGP010000059.1"/>
</dbReference>
<comment type="caution">
    <text evidence="1">The sequence shown here is derived from an EMBL/GenBank/DDBJ whole genome shotgun (WGS) entry which is preliminary data.</text>
</comment>